<protein>
    <submittedName>
        <fullName evidence="2">FBA_2 domain-containing protein</fullName>
    </submittedName>
</protein>
<sequence>MLVNHILETFKCSLITIWFYDGVLPSTALEFMKMVNQRQLRIKSFYCHIKSESSELIPRILDECSEVTDSILVSAAVPDDFMYTPSRPFKAKAIDVRFRTNWLKLDSCMSCRNASVELGENSNRTTEIYNSFFTKWMDSDAQLQSLMLSSIEKHEYQMIMNALSNQGTKRAINEYWFEIKRKDESEFFIFTFNRYIRIYTKQAYLENLGVDEENALTRNVATNLQVQEPR</sequence>
<proteinExistence type="predicted"/>
<organism evidence="1 2">
    <name type="scientific">Caenorhabditis tropicalis</name>
    <dbReference type="NCBI Taxonomy" id="1561998"/>
    <lineage>
        <taxon>Eukaryota</taxon>
        <taxon>Metazoa</taxon>
        <taxon>Ecdysozoa</taxon>
        <taxon>Nematoda</taxon>
        <taxon>Chromadorea</taxon>
        <taxon>Rhabditida</taxon>
        <taxon>Rhabditina</taxon>
        <taxon>Rhabditomorpha</taxon>
        <taxon>Rhabditoidea</taxon>
        <taxon>Rhabditidae</taxon>
        <taxon>Peloderinae</taxon>
        <taxon>Caenorhabditis</taxon>
    </lineage>
</organism>
<keyword evidence="1" id="KW-1185">Reference proteome</keyword>
<dbReference type="Proteomes" id="UP000095282">
    <property type="component" value="Unplaced"/>
</dbReference>
<accession>A0A1I7UTI8</accession>
<dbReference type="eggNOG" id="ENOG502TKI0">
    <property type="taxonomic scope" value="Eukaryota"/>
</dbReference>
<dbReference type="AlphaFoldDB" id="A0A1I7UTI8"/>
<dbReference type="WBParaSite" id="Csp11.Scaffold630.g19202.t1">
    <property type="protein sequence ID" value="Csp11.Scaffold630.g19202.t1"/>
    <property type="gene ID" value="Csp11.Scaffold630.g19202"/>
</dbReference>
<name>A0A1I7UTI8_9PELO</name>
<evidence type="ECO:0000313" key="2">
    <source>
        <dbReference type="WBParaSite" id="Csp11.Scaffold630.g19202.t1"/>
    </source>
</evidence>
<evidence type="ECO:0000313" key="1">
    <source>
        <dbReference type="Proteomes" id="UP000095282"/>
    </source>
</evidence>
<reference evidence="2" key="1">
    <citation type="submission" date="2016-11" db="UniProtKB">
        <authorList>
            <consortium name="WormBaseParasite"/>
        </authorList>
    </citation>
    <scope>IDENTIFICATION</scope>
</reference>